<dbReference type="OrthoDB" id="4578284at2"/>
<dbReference type="EMBL" id="AP022591">
    <property type="protein sequence ID" value="BBY41813.1"/>
    <property type="molecule type" value="Genomic_DNA"/>
</dbReference>
<dbReference type="AlphaFoldDB" id="A0A1X0BKQ0"/>
<protein>
    <submittedName>
        <fullName evidence="1">Uncharacterized protein</fullName>
    </submittedName>
</protein>
<gene>
    <name evidence="1" type="ORF">MCEL_01080</name>
</gene>
<name>A0A1X0BKQ0_MYCCF</name>
<organism evidence="1 2">
    <name type="scientific">Mycolicibacterium celeriflavum</name>
    <name type="common">Mycobacterium celeriflavum</name>
    <dbReference type="NCBI Taxonomy" id="1249101"/>
    <lineage>
        <taxon>Bacteria</taxon>
        <taxon>Bacillati</taxon>
        <taxon>Actinomycetota</taxon>
        <taxon>Actinomycetes</taxon>
        <taxon>Mycobacteriales</taxon>
        <taxon>Mycobacteriaceae</taxon>
        <taxon>Mycolicibacterium</taxon>
    </lineage>
</organism>
<dbReference type="RefSeq" id="WP_083006928.1">
    <property type="nucleotide sequence ID" value="NZ_AP022591.1"/>
</dbReference>
<proteinExistence type="predicted"/>
<dbReference type="Proteomes" id="UP000466431">
    <property type="component" value="Chromosome"/>
</dbReference>
<dbReference type="InterPro" id="IPR053860">
    <property type="entry name" value="DUF6932"/>
</dbReference>
<sequence>MIPKLTDDGDLPRGRFCASVEDIEKRFVADSAYEESTTREQIWSDFIDLVELIRRLRVRVPAAFVGGSFVTDKTDPSDVDAALFIDMSRITRPDTFSEVEKIVANPKVDLGLKVDAFLIQWHPDGTQVGREPNYIGQRGTWDDFWQRKVAKADRNPPQRSHAMPVRGYLEVVLDGYR</sequence>
<dbReference type="STRING" id="1249101.BST21_22465"/>
<reference evidence="1 2" key="1">
    <citation type="journal article" date="2019" name="Emerg. Microbes Infect.">
        <title>Comprehensive subspecies identification of 175 nontuberculous mycobacteria species based on 7547 genomic profiles.</title>
        <authorList>
            <person name="Matsumoto Y."/>
            <person name="Kinjo T."/>
            <person name="Motooka D."/>
            <person name="Nabeya D."/>
            <person name="Jung N."/>
            <person name="Uechi K."/>
            <person name="Horii T."/>
            <person name="Iida T."/>
            <person name="Fujita J."/>
            <person name="Nakamura S."/>
        </authorList>
    </citation>
    <scope>NUCLEOTIDE SEQUENCE [LARGE SCALE GENOMIC DNA]</scope>
    <source>
        <strain evidence="1 2">JCM 18439</strain>
    </source>
</reference>
<dbReference type="Pfam" id="PF22014">
    <property type="entry name" value="DUF6932"/>
    <property type="match status" value="1"/>
</dbReference>
<accession>A0A1X0BKQ0</accession>
<keyword evidence="2" id="KW-1185">Reference proteome</keyword>
<dbReference type="KEGG" id="mcee:MCEL_01080"/>
<evidence type="ECO:0000313" key="1">
    <source>
        <dbReference type="EMBL" id="BBY41813.1"/>
    </source>
</evidence>
<evidence type="ECO:0000313" key="2">
    <source>
        <dbReference type="Proteomes" id="UP000466431"/>
    </source>
</evidence>